<sequence>MTLVLSTASRPPDAARTPVSLRAGDLELLIYPELGARVGRLLRHLRNDATFDYLVPLDPAGFDAALWPRAGCFAMLPFTNKFAANAFIWRERVVRVADPEAAGFLHGWGLRRAWAVTDVTERHCVMTLEVAASHAWPWDYEASQTISLDPRGVSFALAVVNRSPEPMPAGLGFHPHFPLHSGVRARVEASARWLAGARSNGLPENRETLAAPLQFGAAPAVATARPPCSPLGPAATWFCETAACDNALLYPAEARRVRIASSEARYTVVHAPPAGRYLCIEPGSHLAGRFDAERDIALPGQPLTLSMRIEAG</sequence>
<dbReference type="SUPFAM" id="SSF74650">
    <property type="entry name" value="Galactose mutarotase-like"/>
    <property type="match status" value="1"/>
</dbReference>
<name>A0A1G7SJI3_9BURK</name>
<dbReference type="InterPro" id="IPR011013">
    <property type="entry name" value="Gal_mutarotase_sf_dom"/>
</dbReference>
<dbReference type="GO" id="GO:0016853">
    <property type="term" value="F:isomerase activity"/>
    <property type="evidence" value="ECO:0007669"/>
    <property type="project" value="InterPro"/>
</dbReference>
<dbReference type="Gene3D" id="2.70.98.10">
    <property type="match status" value="1"/>
</dbReference>
<dbReference type="Pfam" id="PF01263">
    <property type="entry name" value="Aldose_epim"/>
    <property type="match status" value="1"/>
</dbReference>
<gene>
    <name evidence="1" type="ORF">SAMN05216466_102541</name>
</gene>
<dbReference type="GO" id="GO:0030246">
    <property type="term" value="F:carbohydrate binding"/>
    <property type="evidence" value="ECO:0007669"/>
    <property type="project" value="InterPro"/>
</dbReference>
<dbReference type="OrthoDB" id="9808779at2"/>
<dbReference type="EMBL" id="FNCJ01000002">
    <property type="protein sequence ID" value="SDG23034.1"/>
    <property type="molecule type" value="Genomic_DNA"/>
</dbReference>
<protein>
    <submittedName>
        <fullName evidence="1">Aldose 1-epimerase</fullName>
    </submittedName>
</protein>
<dbReference type="AlphaFoldDB" id="A0A1G7SJI3"/>
<proteinExistence type="predicted"/>
<reference evidence="1 2" key="1">
    <citation type="submission" date="2016-10" db="EMBL/GenBank/DDBJ databases">
        <authorList>
            <person name="de Groot N.N."/>
        </authorList>
    </citation>
    <scope>NUCLEOTIDE SEQUENCE [LARGE SCALE GENOMIC DNA]</scope>
    <source>
        <strain evidence="1 2">LMG 2247</strain>
    </source>
</reference>
<accession>A0A1G7SJI3</accession>
<evidence type="ECO:0000313" key="2">
    <source>
        <dbReference type="Proteomes" id="UP000199706"/>
    </source>
</evidence>
<dbReference type="GO" id="GO:0005975">
    <property type="term" value="P:carbohydrate metabolic process"/>
    <property type="evidence" value="ECO:0007669"/>
    <property type="project" value="InterPro"/>
</dbReference>
<organism evidence="1 2">
    <name type="scientific">Paraburkholderia phenazinium</name>
    <dbReference type="NCBI Taxonomy" id="60549"/>
    <lineage>
        <taxon>Bacteria</taxon>
        <taxon>Pseudomonadati</taxon>
        <taxon>Pseudomonadota</taxon>
        <taxon>Betaproteobacteria</taxon>
        <taxon>Burkholderiales</taxon>
        <taxon>Burkholderiaceae</taxon>
        <taxon>Paraburkholderia</taxon>
    </lineage>
</organism>
<dbReference type="RefSeq" id="WP_090682691.1">
    <property type="nucleotide sequence ID" value="NZ_CADERL010000002.1"/>
</dbReference>
<dbReference type="InterPro" id="IPR008183">
    <property type="entry name" value="Aldose_1/G6P_1-epimerase"/>
</dbReference>
<evidence type="ECO:0000313" key="1">
    <source>
        <dbReference type="EMBL" id="SDG23034.1"/>
    </source>
</evidence>
<dbReference type="Proteomes" id="UP000199706">
    <property type="component" value="Unassembled WGS sequence"/>
</dbReference>
<dbReference type="InterPro" id="IPR014718">
    <property type="entry name" value="GH-type_carb-bd"/>
</dbReference>